<keyword evidence="2" id="KW-1185">Reference proteome</keyword>
<accession>A0A5N6ZC56</accession>
<dbReference type="EMBL" id="ML739066">
    <property type="protein sequence ID" value="KAE8354733.1"/>
    <property type="molecule type" value="Genomic_DNA"/>
</dbReference>
<organism evidence="1 2">
    <name type="scientific">Aspergillus coremiiformis</name>
    <dbReference type="NCBI Taxonomy" id="138285"/>
    <lineage>
        <taxon>Eukaryota</taxon>
        <taxon>Fungi</taxon>
        <taxon>Dikarya</taxon>
        <taxon>Ascomycota</taxon>
        <taxon>Pezizomycotina</taxon>
        <taxon>Eurotiomycetes</taxon>
        <taxon>Eurotiomycetidae</taxon>
        <taxon>Eurotiales</taxon>
        <taxon>Aspergillaceae</taxon>
        <taxon>Aspergillus</taxon>
        <taxon>Aspergillus subgen. Circumdati</taxon>
    </lineage>
</organism>
<name>A0A5N6ZC56_9EURO</name>
<evidence type="ECO:0000313" key="1">
    <source>
        <dbReference type="EMBL" id="KAE8354733.1"/>
    </source>
</evidence>
<reference evidence="2" key="1">
    <citation type="submission" date="2019-04" db="EMBL/GenBank/DDBJ databases">
        <title>Friends and foes A comparative genomics studyof 23 Aspergillus species from section Flavi.</title>
        <authorList>
            <consortium name="DOE Joint Genome Institute"/>
            <person name="Kjaerbolling I."/>
            <person name="Vesth T."/>
            <person name="Frisvad J.C."/>
            <person name="Nybo J.L."/>
            <person name="Theobald S."/>
            <person name="Kildgaard S."/>
            <person name="Isbrandt T."/>
            <person name="Kuo A."/>
            <person name="Sato A."/>
            <person name="Lyhne E.K."/>
            <person name="Kogle M.E."/>
            <person name="Wiebenga A."/>
            <person name="Kun R.S."/>
            <person name="Lubbers R.J."/>
            <person name="Makela M.R."/>
            <person name="Barry K."/>
            <person name="Chovatia M."/>
            <person name="Clum A."/>
            <person name="Daum C."/>
            <person name="Haridas S."/>
            <person name="He G."/>
            <person name="LaButti K."/>
            <person name="Lipzen A."/>
            <person name="Mondo S."/>
            <person name="Riley R."/>
            <person name="Salamov A."/>
            <person name="Simmons B.A."/>
            <person name="Magnuson J.K."/>
            <person name="Henrissat B."/>
            <person name="Mortensen U.H."/>
            <person name="Larsen T.O."/>
            <person name="Devries R.P."/>
            <person name="Grigoriev I.V."/>
            <person name="Machida M."/>
            <person name="Baker S.E."/>
            <person name="Andersen M.R."/>
        </authorList>
    </citation>
    <scope>NUCLEOTIDE SEQUENCE [LARGE SCALE GENOMIC DNA]</scope>
    <source>
        <strain evidence="2">CBS 553.77</strain>
    </source>
</reference>
<protein>
    <submittedName>
        <fullName evidence="1">Uncharacterized protein</fullName>
    </submittedName>
</protein>
<proteinExistence type="predicted"/>
<dbReference type="AlphaFoldDB" id="A0A5N6ZC56"/>
<evidence type="ECO:0000313" key="2">
    <source>
        <dbReference type="Proteomes" id="UP000327118"/>
    </source>
</evidence>
<gene>
    <name evidence="1" type="ORF">BDV28DRAFT_130411</name>
</gene>
<sequence>MTPQDELATICGLYIYFCSVLQCALDIGFADVPYHKPFLHSPRVPCACPCFLFQVFISGMHRPFVSPLQMRDGKIKALLRTRTEYTVDDNVCIVALYQVILGFDGAARYRPKYEGFLCS</sequence>
<dbReference type="Proteomes" id="UP000327118">
    <property type="component" value="Unassembled WGS sequence"/>
</dbReference>